<name>A0A5B7CSC8_PORTR</name>
<evidence type="ECO:0000313" key="1">
    <source>
        <dbReference type="EMBL" id="MPC12135.1"/>
    </source>
</evidence>
<organism evidence="1 2">
    <name type="scientific">Portunus trituberculatus</name>
    <name type="common">Swimming crab</name>
    <name type="synonym">Neptunus trituberculatus</name>
    <dbReference type="NCBI Taxonomy" id="210409"/>
    <lineage>
        <taxon>Eukaryota</taxon>
        <taxon>Metazoa</taxon>
        <taxon>Ecdysozoa</taxon>
        <taxon>Arthropoda</taxon>
        <taxon>Crustacea</taxon>
        <taxon>Multicrustacea</taxon>
        <taxon>Malacostraca</taxon>
        <taxon>Eumalacostraca</taxon>
        <taxon>Eucarida</taxon>
        <taxon>Decapoda</taxon>
        <taxon>Pleocyemata</taxon>
        <taxon>Brachyura</taxon>
        <taxon>Eubrachyura</taxon>
        <taxon>Portunoidea</taxon>
        <taxon>Portunidae</taxon>
        <taxon>Portuninae</taxon>
        <taxon>Portunus</taxon>
    </lineage>
</organism>
<accession>A0A5B7CSC8</accession>
<gene>
    <name evidence="1" type="ORF">E2C01_004813</name>
</gene>
<sequence length="118" mass="12909">MNPGTEYTLGYVKSSIKDFVESSINDQLELCCHRGSGTNYARVSQSCVYTSGRHTEIQHMYTTSAKSCTEGGRRRGAFRLINLFQASTQRVQQQPDAAGARVRRGVSSILGKGELGMG</sequence>
<proteinExistence type="predicted"/>
<keyword evidence="2" id="KW-1185">Reference proteome</keyword>
<dbReference type="EMBL" id="VSRR010000199">
    <property type="protein sequence ID" value="MPC12135.1"/>
    <property type="molecule type" value="Genomic_DNA"/>
</dbReference>
<dbReference type="Proteomes" id="UP000324222">
    <property type="component" value="Unassembled WGS sequence"/>
</dbReference>
<comment type="caution">
    <text evidence="1">The sequence shown here is derived from an EMBL/GenBank/DDBJ whole genome shotgun (WGS) entry which is preliminary data.</text>
</comment>
<reference evidence="1 2" key="1">
    <citation type="submission" date="2019-05" db="EMBL/GenBank/DDBJ databases">
        <title>Another draft genome of Portunus trituberculatus and its Hox gene families provides insights of decapod evolution.</title>
        <authorList>
            <person name="Jeong J.-H."/>
            <person name="Song I."/>
            <person name="Kim S."/>
            <person name="Choi T."/>
            <person name="Kim D."/>
            <person name="Ryu S."/>
            <person name="Kim W."/>
        </authorList>
    </citation>
    <scope>NUCLEOTIDE SEQUENCE [LARGE SCALE GENOMIC DNA]</scope>
    <source>
        <tissue evidence="1">Muscle</tissue>
    </source>
</reference>
<protein>
    <submittedName>
        <fullName evidence="1">Uncharacterized protein</fullName>
    </submittedName>
</protein>
<dbReference type="AlphaFoldDB" id="A0A5B7CSC8"/>
<evidence type="ECO:0000313" key="2">
    <source>
        <dbReference type="Proteomes" id="UP000324222"/>
    </source>
</evidence>